<accession>A0A3B0SEF3</accession>
<dbReference type="AlphaFoldDB" id="A0A3B0SEF3"/>
<dbReference type="EMBL" id="UOEJ01000062">
    <property type="protein sequence ID" value="VAV94643.1"/>
    <property type="molecule type" value="Genomic_DNA"/>
</dbReference>
<sequence>MADKKEQQSTGFSCSRLSVISSVRQAYSCLWHYKIQHVMISVVAVLPFFLAGLLGALDPVFSVTPGLEGMPEGFNLSFAILVLTTFFWALPVIILWHRLYLLGPEHLIRKKIWPLITRSLRLISHSLIFFGMGLVAAVIITWGIFYLRMMSDGEGMLGTITEMGQLEYALYIFGVIIILSFLLVISLRLSMAFSALTIGKPLRFTTSWRMTRRNTLPMLLATFIGGIPLVAVEIALLWAAEYYLDINLWAGTAPDPEMIYVFVLVAAPVLTLPLAILCSLTSTFYRHCGCAEYSENSE</sequence>
<keyword evidence="1" id="KW-0812">Transmembrane</keyword>
<evidence type="ECO:0000256" key="1">
    <source>
        <dbReference type="SAM" id="Phobius"/>
    </source>
</evidence>
<keyword evidence="1" id="KW-0472">Membrane</keyword>
<proteinExistence type="predicted"/>
<feature type="transmembrane region" description="Helical" evidence="1">
    <location>
        <begin position="168"/>
        <end position="196"/>
    </location>
</feature>
<name>A0A3B0SEF3_9ZZZZ</name>
<reference evidence="2" key="1">
    <citation type="submission" date="2018-06" db="EMBL/GenBank/DDBJ databases">
        <authorList>
            <person name="Zhirakovskaya E."/>
        </authorList>
    </citation>
    <scope>NUCLEOTIDE SEQUENCE</scope>
</reference>
<keyword evidence="1" id="KW-1133">Transmembrane helix</keyword>
<evidence type="ECO:0000313" key="2">
    <source>
        <dbReference type="EMBL" id="VAV94643.1"/>
    </source>
</evidence>
<feature type="transmembrane region" description="Helical" evidence="1">
    <location>
        <begin position="77"/>
        <end position="101"/>
    </location>
</feature>
<feature type="transmembrane region" description="Helical" evidence="1">
    <location>
        <begin position="216"/>
        <end position="238"/>
    </location>
</feature>
<protein>
    <submittedName>
        <fullName evidence="2">Uncharacterized protein</fullName>
    </submittedName>
</protein>
<gene>
    <name evidence="2" type="ORF">MNBD_ALPHA01-1071</name>
</gene>
<feature type="transmembrane region" description="Helical" evidence="1">
    <location>
        <begin position="38"/>
        <end position="57"/>
    </location>
</feature>
<feature type="transmembrane region" description="Helical" evidence="1">
    <location>
        <begin position="258"/>
        <end position="277"/>
    </location>
</feature>
<feature type="transmembrane region" description="Helical" evidence="1">
    <location>
        <begin position="122"/>
        <end position="148"/>
    </location>
</feature>
<organism evidence="2">
    <name type="scientific">hydrothermal vent metagenome</name>
    <dbReference type="NCBI Taxonomy" id="652676"/>
    <lineage>
        <taxon>unclassified sequences</taxon>
        <taxon>metagenomes</taxon>
        <taxon>ecological metagenomes</taxon>
    </lineage>
</organism>